<keyword evidence="4" id="KW-1185">Reference proteome</keyword>
<feature type="transmembrane region" description="Helical" evidence="2">
    <location>
        <begin position="837"/>
        <end position="860"/>
    </location>
</feature>
<keyword evidence="2" id="KW-0472">Membrane</keyword>
<evidence type="ECO:0000256" key="1">
    <source>
        <dbReference type="SAM" id="Coils"/>
    </source>
</evidence>
<reference evidence="3 4" key="1">
    <citation type="submission" date="2021-06" db="EMBL/GenBank/DDBJ databases">
        <title>Genome sequence of Babesia caballi.</title>
        <authorList>
            <person name="Yamagishi J."/>
            <person name="Kidaka T."/>
            <person name="Ochi A."/>
        </authorList>
    </citation>
    <scope>NUCLEOTIDE SEQUENCE [LARGE SCALE GENOMIC DNA]</scope>
    <source>
        <strain evidence="3">USDA-D6B2</strain>
    </source>
</reference>
<evidence type="ECO:0000313" key="4">
    <source>
        <dbReference type="Proteomes" id="UP001497744"/>
    </source>
</evidence>
<evidence type="ECO:0000256" key="2">
    <source>
        <dbReference type="SAM" id="Phobius"/>
    </source>
</evidence>
<keyword evidence="2" id="KW-0812">Transmembrane</keyword>
<gene>
    <name evidence="3" type="ORF">BcabD6B2_05860</name>
</gene>
<protein>
    <submittedName>
        <fullName evidence="3">Variant erythrocyte surface antigen-1 family protein</fullName>
    </submittedName>
</protein>
<dbReference type="RefSeq" id="XP_067713222.1">
    <property type="nucleotide sequence ID" value="XM_067857121.1"/>
</dbReference>
<dbReference type="EMBL" id="BPLF01000001">
    <property type="protein sequence ID" value="GIX61151.1"/>
    <property type="molecule type" value="Genomic_DNA"/>
</dbReference>
<keyword evidence="2" id="KW-1133">Transmembrane helix</keyword>
<feature type="coiled-coil region" evidence="1">
    <location>
        <begin position="58"/>
        <end position="89"/>
    </location>
</feature>
<comment type="caution">
    <text evidence="3">The sequence shown here is derived from an EMBL/GenBank/DDBJ whole genome shotgun (WGS) entry which is preliminary data.</text>
</comment>
<sequence length="899" mass="98832">MLRPIDHKGDDVSPYPFIPLSRLLFDCPSNLKEAIDWILRVTGKDGQDSGGAGDSVAIKALSNAVTQLLNNVKASSDELNETLSKIKEALDSGGSSANGLIGALGDGLKGFRDGIHINGSGASSENVYQALSSLSNLNSQVPQAPEIFMGCVPLCFYGLSYLYWRCHTNGGGWSKMYPQGDRTNGYDLKYFMESAGYDLDKDLNKSKNGVAIATALTGSNKFQELSNASHFDSFADFLRDLIKQSDPTKHSLYSLQIIASAYFLHKRLTNPNTSPNPPSSIRTMLYWLSGLLVSPNFGDLLEHLDSLFPDGPMPVAISGSEAKNDALTSGDLAGHLITSCISSFQVLRSIQGRSVSDDPLLHYIYCNSEFSYPPSGAGLFNALSAYTYALQFQLSFLYRQCSTGITTCGWWLCNFGRSVQAHEKSHICPLKCQNGGNAGCRHDGKTPNQQCNHFEMCGTNTGSASPLQAFLTDNLKGFSLPQQSVPASPTHLDNHPAGAMCHVEMGFKGHLTQDQRKGSAIYSALKVFSGNAKTPLRQLSEKLSCLTKRTPRTLGDIFGFYLQMIGQLFNTRMTPVDLAGSILLYLDSSIRCNTLPSDAASALTAIDKNLAGGIAPPQNSSGHTLSLLSLYKEFPFWFQIFMVPDSIAIPSALFDLRQHCHNKKEGDSGTDLHFSPDRKNKCNHSGSNPADLWSLYYPGCTGSDCGKYLTPLCHSIGCTFAPRYAITYLSWVLYLTDDFHEWLFEFVSAFKNITCKSTSEIHNTPNCACPSVVQCGGVLPLLYRHGFQFMEAKDLKINRKTYAKFSQQLSNIIAENAPLHNLLLAIDEFLYYVRFRFMSLVSSFWLCSLLVLLYFILYGIDVWHFKSHAHLPSSHSVPPIALLTTGKAPALTKLTYYMP</sequence>
<evidence type="ECO:0000313" key="3">
    <source>
        <dbReference type="EMBL" id="GIX61151.1"/>
    </source>
</evidence>
<dbReference type="InterPro" id="IPR024751">
    <property type="entry name" value="VESA1"/>
</dbReference>
<dbReference type="AlphaFoldDB" id="A0AAV4LPU8"/>
<organism evidence="3 4">
    <name type="scientific">Babesia caballi</name>
    <dbReference type="NCBI Taxonomy" id="5871"/>
    <lineage>
        <taxon>Eukaryota</taxon>
        <taxon>Sar</taxon>
        <taxon>Alveolata</taxon>
        <taxon>Apicomplexa</taxon>
        <taxon>Aconoidasida</taxon>
        <taxon>Piroplasmida</taxon>
        <taxon>Babesiidae</taxon>
        <taxon>Babesia</taxon>
    </lineage>
</organism>
<keyword evidence="1" id="KW-0175">Coiled coil</keyword>
<dbReference type="GeneID" id="94192634"/>
<name>A0AAV4LPU8_BABCB</name>
<accession>A0AAV4LPU8</accession>
<proteinExistence type="predicted"/>
<dbReference type="Pfam" id="PF12785">
    <property type="entry name" value="VESA1_N"/>
    <property type="match status" value="1"/>
</dbReference>
<dbReference type="Proteomes" id="UP001497744">
    <property type="component" value="Unassembled WGS sequence"/>
</dbReference>